<evidence type="ECO:0000313" key="2">
    <source>
        <dbReference type="EMBL" id="MCD1607448.1"/>
    </source>
</evidence>
<sequence>MINDFSQKKAGVIHGGWALLATGALLVAAPDAGADAFTPQWSFSNVSLNYLDWSRGTEKRTASNAGKGDFFFLELEGGAGFEWGEFYGFADLENPGNDRREDDGRDNRRSAAKITSHLYLGESPFSVYLHVYDFRDYGFDGREQDQIVGLGYRHTFENGLWLKPFVGAAHVNSASYSGMNGYMLGWVWGYDFKAFEQDFSLTNWHELTFKRDEDYLSENYVAGSAGAMGNNGALSLWWRPIEQITAGVQYRYSMNKLGTPDDYQNATIYTVKYNF</sequence>
<comment type="caution">
    <text evidence="2">The sequence shown here is derived from an EMBL/GenBank/DDBJ whole genome shotgun (WGS) entry which is preliminary data.</text>
</comment>
<dbReference type="NCBIfam" id="NF008574">
    <property type="entry name" value="PRK11528.1"/>
    <property type="match status" value="1"/>
</dbReference>
<gene>
    <name evidence="2" type="ORF">K7H17_06160</name>
</gene>
<proteinExistence type="inferred from homology"/>
<dbReference type="Pfam" id="PF03502">
    <property type="entry name" value="Channel_Tsx"/>
    <property type="match status" value="1"/>
</dbReference>
<evidence type="ECO:0000256" key="1">
    <source>
        <dbReference type="ARBA" id="ARBA00008728"/>
    </source>
</evidence>
<organism evidence="2 3">
    <name type="scientific">Stutzerimonas kunmingensis</name>
    <dbReference type="NCBI Taxonomy" id="1211807"/>
    <lineage>
        <taxon>Bacteria</taxon>
        <taxon>Pseudomonadati</taxon>
        <taxon>Pseudomonadota</taxon>
        <taxon>Gammaproteobacteria</taxon>
        <taxon>Pseudomonadales</taxon>
        <taxon>Pseudomonadaceae</taxon>
        <taxon>Stutzerimonas</taxon>
    </lineage>
</organism>
<reference evidence="2" key="1">
    <citation type="submission" date="2021-08" db="EMBL/GenBank/DDBJ databases">
        <title>Isolation and characterization of neutrophilic mixotrophic iron-oxidizing bacteria from deep-sea hydrothermal vents.</title>
        <authorList>
            <person name="He Y."/>
        </authorList>
    </citation>
    <scope>NUCLEOTIDE SEQUENCE</scope>
    <source>
        <strain evidence="2">IOP_13</strain>
    </source>
</reference>
<dbReference type="GO" id="GO:0009279">
    <property type="term" value="C:cell outer membrane"/>
    <property type="evidence" value="ECO:0007669"/>
    <property type="project" value="InterPro"/>
</dbReference>
<accession>A0A9X1SP39</accession>
<keyword evidence="3" id="KW-1185">Reference proteome</keyword>
<dbReference type="InterPro" id="IPR036777">
    <property type="entry name" value="Channel_Tsx-like_sf"/>
</dbReference>
<dbReference type="Proteomes" id="UP001138989">
    <property type="component" value="Unassembled WGS sequence"/>
</dbReference>
<name>A0A9X1SP39_9GAMM</name>
<protein>
    <recommendedName>
        <fullName evidence="4">Ion channel protein Tsx</fullName>
    </recommendedName>
</protein>
<evidence type="ECO:0008006" key="4">
    <source>
        <dbReference type="Google" id="ProtNLM"/>
    </source>
</evidence>
<dbReference type="SUPFAM" id="SSF111364">
    <property type="entry name" value="Tsx-like channel"/>
    <property type="match status" value="1"/>
</dbReference>
<comment type="similarity">
    <text evidence="1">Belongs to the nucleoside-specific channel-forming outer membrane porin (Tsx) (TC 1.B.10) family.</text>
</comment>
<evidence type="ECO:0000313" key="3">
    <source>
        <dbReference type="Proteomes" id="UP001138989"/>
    </source>
</evidence>
<dbReference type="AlphaFoldDB" id="A0A9X1SP39"/>
<dbReference type="EMBL" id="JAINWF010000003">
    <property type="protein sequence ID" value="MCD1607448.1"/>
    <property type="molecule type" value="Genomic_DNA"/>
</dbReference>
<dbReference type="InterPro" id="IPR018013">
    <property type="entry name" value="Channel_Tsx-like"/>
</dbReference>
<dbReference type="RefSeq" id="WP_102832295.1">
    <property type="nucleotide sequence ID" value="NZ_JAINWF010000003.1"/>
</dbReference>